<feature type="domain" description="Dilute" evidence="12">
    <location>
        <begin position="1451"/>
        <end position="1729"/>
    </location>
</feature>
<dbReference type="GO" id="GO:0016459">
    <property type="term" value="C:myosin complex"/>
    <property type="evidence" value="ECO:0007669"/>
    <property type="project" value="UniProtKB-KW"/>
</dbReference>
<evidence type="ECO:0000256" key="8">
    <source>
        <dbReference type="ARBA" id="ARBA00023203"/>
    </source>
</evidence>
<dbReference type="SMART" id="SM01132">
    <property type="entry name" value="DIL"/>
    <property type="match status" value="1"/>
</dbReference>
<dbReference type="InterPro" id="IPR000048">
    <property type="entry name" value="IQ_motif_EF-hand-BS"/>
</dbReference>
<evidence type="ECO:0000259" key="13">
    <source>
        <dbReference type="PROSITE" id="PS51456"/>
    </source>
</evidence>
<dbReference type="CDD" id="cd15470">
    <property type="entry name" value="Myo5_CBD"/>
    <property type="match status" value="1"/>
</dbReference>
<dbReference type="PROSITE" id="PS50096">
    <property type="entry name" value="IQ"/>
    <property type="match status" value="4"/>
</dbReference>
<dbReference type="GO" id="GO:0016020">
    <property type="term" value="C:membrane"/>
    <property type="evidence" value="ECO:0007669"/>
    <property type="project" value="TreeGrafter"/>
</dbReference>
<dbReference type="Gene3D" id="1.10.10.820">
    <property type="match status" value="1"/>
</dbReference>
<dbReference type="Pfam" id="PF00063">
    <property type="entry name" value="Myosin_head"/>
    <property type="match status" value="1"/>
</dbReference>
<dbReference type="PROSITE" id="PS51126">
    <property type="entry name" value="DILUTE"/>
    <property type="match status" value="1"/>
</dbReference>
<evidence type="ECO:0000256" key="7">
    <source>
        <dbReference type="ARBA" id="ARBA00023175"/>
    </source>
</evidence>
<dbReference type="EMBL" id="CAJFCJ010000028">
    <property type="protein sequence ID" value="CAD5125633.1"/>
    <property type="molecule type" value="Genomic_DNA"/>
</dbReference>
<dbReference type="Pfam" id="PF25966">
    <property type="entry name" value="Myo5a"/>
    <property type="match status" value="1"/>
</dbReference>
<dbReference type="InterPro" id="IPR002710">
    <property type="entry name" value="Dilute_dom"/>
</dbReference>
<dbReference type="PANTHER" id="PTHR13140">
    <property type="entry name" value="MYOSIN"/>
    <property type="match status" value="1"/>
</dbReference>
<dbReference type="GO" id="GO:0005524">
    <property type="term" value="F:ATP binding"/>
    <property type="evidence" value="ECO:0007669"/>
    <property type="project" value="UniProtKB-UniRule"/>
</dbReference>
<dbReference type="FunFam" id="1.10.10.820:FF:000001">
    <property type="entry name" value="Myosin heavy chain"/>
    <property type="match status" value="1"/>
</dbReference>
<dbReference type="Gene3D" id="3.40.850.10">
    <property type="entry name" value="Kinesin motor domain"/>
    <property type="match status" value="1"/>
</dbReference>
<evidence type="ECO:0000256" key="3">
    <source>
        <dbReference type="ARBA" id="ARBA00022840"/>
    </source>
</evidence>
<feature type="coiled-coil region" evidence="10">
    <location>
        <begin position="1129"/>
        <end position="1206"/>
    </location>
</feature>
<dbReference type="Gene3D" id="6.20.240.20">
    <property type="match status" value="1"/>
</dbReference>
<dbReference type="InterPro" id="IPR001609">
    <property type="entry name" value="Myosin_head_motor_dom-like"/>
</dbReference>
<dbReference type="PRINTS" id="PR00193">
    <property type="entry name" value="MYOSINHEAVY"/>
</dbReference>
<reference evidence="14 15" key="1">
    <citation type="submission" date="2020-08" db="EMBL/GenBank/DDBJ databases">
        <authorList>
            <person name="Hejnol A."/>
        </authorList>
    </citation>
    <scope>NUCLEOTIDE SEQUENCE [LARGE SCALE GENOMIC DNA]</scope>
</reference>
<evidence type="ECO:0000256" key="1">
    <source>
        <dbReference type="ARBA" id="ARBA00008314"/>
    </source>
</evidence>
<dbReference type="SMART" id="SM00015">
    <property type="entry name" value="IQ"/>
    <property type="match status" value="6"/>
</dbReference>
<evidence type="ECO:0000256" key="5">
    <source>
        <dbReference type="ARBA" id="ARBA00023054"/>
    </source>
</evidence>
<feature type="binding site" evidence="9">
    <location>
        <begin position="161"/>
        <end position="168"/>
    </location>
    <ligand>
        <name>ATP</name>
        <dbReference type="ChEBI" id="CHEBI:30616"/>
    </ligand>
</feature>
<evidence type="ECO:0000256" key="10">
    <source>
        <dbReference type="SAM" id="Coils"/>
    </source>
</evidence>
<keyword evidence="3 9" id="KW-0067">ATP-binding</keyword>
<dbReference type="SUPFAM" id="SSF52540">
    <property type="entry name" value="P-loop containing nucleoside triphosphate hydrolases"/>
    <property type="match status" value="2"/>
</dbReference>
<feature type="region of interest" description="Disordered" evidence="11">
    <location>
        <begin position="1069"/>
        <end position="1127"/>
    </location>
</feature>
<feature type="compositionally biased region" description="Low complexity" evidence="11">
    <location>
        <begin position="1082"/>
        <end position="1098"/>
    </location>
</feature>
<evidence type="ECO:0000259" key="12">
    <source>
        <dbReference type="PROSITE" id="PS51126"/>
    </source>
</evidence>
<evidence type="ECO:0000256" key="6">
    <source>
        <dbReference type="ARBA" id="ARBA00023123"/>
    </source>
</evidence>
<dbReference type="OrthoDB" id="6108017at2759"/>
<gene>
    <name evidence="14" type="ORF">DGYR_LOCUS12979</name>
</gene>
<dbReference type="CDD" id="cd01380">
    <property type="entry name" value="MYSc_Myo5"/>
    <property type="match status" value="1"/>
</dbReference>
<keyword evidence="5 10" id="KW-0175">Coiled coil</keyword>
<dbReference type="PANTHER" id="PTHR13140:SF706">
    <property type="entry name" value="DILUTE CLASS UNCONVENTIONAL MYOSIN, ISOFORM C"/>
    <property type="match status" value="1"/>
</dbReference>
<dbReference type="InterPro" id="IPR036961">
    <property type="entry name" value="Kinesin_motor_dom_sf"/>
</dbReference>
<dbReference type="GO" id="GO:0007015">
    <property type="term" value="P:actin filament organization"/>
    <property type="evidence" value="ECO:0007669"/>
    <property type="project" value="TreeGrafter"/>
</dbReference>
<proteinExistence type="inferred from homology"/>
<name>A0A7I8WBU9_9ANNE</name>
<keyword evidence="6 9" id="KW-0518">Myosin</keyword>
<comment type="caution">
    <text evidence="14">The sequence shown here is derived from an EMBL/GenBank/DDBJ whole genome shotgun (WGS) entry which is preliminary data.</text>
</comment>
<dbReference type="Proteomes" id="UP000549394">
    <property type="component" value="Unassembled WGS sequence"/>
</dbReference>
<accession>A0A7I8WBU9</accession>
<keyword evidence="8 9" id="KW-0009">Actin-binding</keyword>
<keyword evidence="7 9" id="KW-0505">Motor protein</keyword>
<dbReference type="Pfam" id="PF01843">
    <property type="entry name" value="DIL"/>
    <property type="match status" value="1"/>
</dbReference>
<evidence type="ECO:0000256" key="2">
    <source>
        <dbReference type="ARBA" id="ARBA00022741"/>
    </source>
</evidence>
<keyword evidence="15" id="KW-1185">Reference proteome</keyword>
<keyword evidence="4" id="KW-0112">Calmodulin-binding</keyword>
<organism evidence="14 15">
    <name type="scientific">Dimorphilus gyrociliatus</name>
    <dbReference type="NCBI Taxonomy" id="2664684"/>
    <lineage>
        <taxon>Eukaryota</taxon>
        <taxon>Metazoa</taxon>
        <taxon>Spiralia</taxon>
        <taxon>Lophotrochozoa</taxon>
        <taxon>Annelida</taxon>
        <taxon>Polychaeta</taxon>
        <taxon>Polychaeta incertae sedis</taxon>
        <taxon>Dinophilidae</taxon>
        <taxon>Dimorphilus</taxon>
    </lineage>
</organism>
<dbReference type="GO" id="GO:0000146">
    <property type="term" value="F:microfilament motor activity"/>
    <property type="evidence" value="ECO:0007669"/>
    <property type="project" value="TreeGrafter"/>
</dbReference>
<dbReference type="GO" id="GO:0005737">
    <property type="term" value="C:cytoplasm"/>
    <property type="evidence" value="ECO:0007669"/>
    <property type="project" value="TreeGrafter"/>
</dbReference>
<evidence type="ECO:0000256" key="11">
    <source>
        <dbReference type="SAM" id="MobiDB-lite"/>
    </source>
</evidence>
<protein>
    <submittedName>
        <fullName evidence="14">DgyrCDS13833</fullName>
    </submittedName>
</protein>
<keyword evidence="2 9" id="KW-0547">Nucleotide-binding</keyword>
<dbReference type="Gene3D" id="1.20.58.530">
    <property type="match status" value="1"/>
</dbReference>
<evidence type="ECO:0000313" key="15">
    <source>
        <dbReference type="Proteomes" id="UP000549394"/>
    </source>
</evidence>
<dbReference type="SMART" id="SM00242">
    <property type="entry name" value="MYSc"/>
    <property type="match status" value="1"/>
</dbReference>
<evidence type="ECO:0000256" key="9">
    <source>
        <dbReference type="PROSITE-ProRule" id="PRU00782"/>
    </source>
</evidence>
<dbReference type="Pfam" id="PF00612">
    <property type="entry name" value="IQ"/>
    <property type="match status" value="3"/>
</dbReference>
<dbReference type="PROSITE" id="PS51456">
    <property type="entry name" value="MYOSIN_MOTOR"/>
    <property type="match status" value="1"/>
</dbReference>
<dbReference type="GO" id="GO:0051015">
    <property type="term" value="F:actin filament binding"/>
    <property type="evidence" value="ECO:0007669"/>
    <property type="project" value="TreeGrafter"/>
</dbReference>
<sequence>MSVNELYSKDARIWVADEHEVWKSAILKEDYTNGNELQILFEDGEESLIKVKSKNDLPPLRNPEILVGENDLTSLSYLHEPAVLHNLRVRFLDRNIIYTYCGIVLVAINPYQQLHIYDSDTMLTYRGQDMGNLEPHIFAVAEEAYKRLSRYNESQSIIVSGESGAGKTVSAKYAMRYFATIGGAQADTQIEKKVLSSNPIMEAIGNAKTTRNDNSSRFGKYIELGFDKEDTLIGAHMRTYLLEKSRVVFQSSNERNYHIFYQLCAVSDRDDYKELSLGDPNIFLYTNQGQAPIIDGVNDEELFQETIDALLMLGVSHATQMELYRIVAGILHLGNVVFLEEDSESCSISERDKHLPLMSRLFGVDEENMRKWLCVKKITTGNEIFEKPLSKSQAFFTKDALSKYIYSKFFHYIVQLVNDRLNIAKKHTKFIGVLDIYGFETFEVNSFEQFCINYANEKLQQQFCLHVFKLEQEEYVKEEIEWSFIDFYDNQPCIDLIEGKLGILELLDEECKMPRGSDSNWCLKLGSKHGKNKHFTVPRMRQKSFIIHHFADDVEYFTDGFLEKNRDTILEEQVKALRESKRDFIRMLFADEDTNKKQTVIRPARESQRSTRSHKQTVASQFKVSLTQLMETLFSTTPHYVRCIKPNDIKASFNFEPKRAVQQLRACGVLETIRISAAGYPSRWKYQDFFQRYKLLLKFKDINKKNVKKTSEKLLQSLIKEKDKYQFGKTQIFFRAGQVAYLEKLRTDKLKASSILIQKIIKGWLQRIKYKKIRRSILLVQCYGKSLLARKKAEQLRRIRACLRLQSAFRMFKARRKFNIVKRSVELIQTYGRAKLARDQYREKFMRKNVLLLQQTIKMWNARRTYKRCIKGIIQLQAHVRRKLAKREYKRLRIEARSVENIKKVAKGLENKVISLQMKIEDQKDEMVLLKKDRERLDEAKKECVRLKEFETESKTKSSRIEELQIIIEKLKAEIDKEREEKEKLIKDQTLRNEEDRKIMEELKAENLTLTLKLSTAKESVDKIELNQADLLNEKIDESNKEFEIERVNHQKVIKEYEILLQKYTSLQEESKHRHGHRRNLSDLSDISIESESGISSERNSEQGTLPRRAHSDHKKNGTQMSPADLSIISRLQNRVRDLESDKSRLEKQLEQKEDLSELKEDLNVLDSSDTDIRNAIRLQEVEMENNKLKTEITKIRASIAEDEDKGLTQFLTQFEAMSAELERRREECIQLRTMITSRTHGLPMMKDNENSLPNDDGELEMAYRSQKESNMILKTQIEQAEEIQKQNNGEITRLREKCDHLEDQVSKNLENSTDSVINSTLQHEVSKLTVENLDLKESAENQTRLIKKLKKALKIYAKKLKNNETPDVVITDIDIDDNLPEVRHHSNRQYLGMLEYKREDEQTLMRNLIIDLEPTLASSELPSLPAYILFMCIRHSDYLNDDEKLKSLMVTAVNSIKVAVKNRKGEELESMVLWLSNSCRLLNHLKQYSGESPFQKQNTAKQNEHCLRNFDLSPYRPVLMDVAVWIYQGLIKHLEKKLESLIVSAVLEHEAIQGLSAGKPGGLRGRIHSADATDSEAGLERLLRCLDGFLSVLNKHSLDPDITNQVFRQLFYFICANSLNNLLLRKEMCHWSKAMQIRYNVTHLEQWLRDNKLAQQQTLETLEPIIQASQLLQARKSEEDVDAICEMCTKLTAAQIIKILNLYTPVDEFEERVPVTFIRKMQLKLVDVKSTQTQQLLMDKKFNFAVTFQFSPTSIGFETIQIPDNWNLDFLKRL</sequence>
<dbReference type="Gene3D" id="1.20.120.720">
    <property type="entry name" value="Myosin VI head, motor domain, U50 subdomain"/>
    <property type="match status" value="1"/>
</dbReference>
<dbReference type="InterPro" id="IPR036103">
    <property type="entry name" value="MYSc_Myo5"/>
</dbReference>
<comment type="similarity">
    <text evidence="1 9">Belongs to the TRAFAC class myosin-kinesin ATPase superfamily. Myosin family.</text>
</comment>
<dbReference type="InterPro" id="IPR058662">
    <property type="entry name" value="Myo5a/b_dom"/>
</dbReference>
<evidence type="ECO:0000256" key="4">
    <source>
        <dbReference type="ARBA" id="ARBA00022860"/>
    </source>
</evidence>
<feature type="domain" description="Myosin motor" evidence="13">
    <location>
        <begin position="67"/>
        <end position="747"/>
    </location>
</feature>
<dbReference type="Gene3D" id="1.20.5.190">
    <property type="match status" value="2"/>
</dbReference>
<feature type="region of interest" description="Actin-binding" evidence="9">
    <location>
        <begin position="626"/>
        <end position="648"/>
    </location>
</feature>
<feature type="coiled-coil region" evidence="10">
    <location>
        <begin position="1278"/>
        <end position="1360"/>
    </location>
</feature>
<dbReference type="InterPro" id="IPR027417">
    <property type="entry name" value="P-loop_NTPase"/>
</dbReference>
<evidence type="ECO:0000313" key="14">
    <source>
        <dbReference type="EMBL" id="CAD5125633.1"/>
    </source>
</evidence>